<dbReference type="RefSeq" id="WP_131913679.1">
    <property type="nucleotide sequence ID" value="NZ_OU594967.1"/>
</dbReference>
<feature type="chain" id="PRO_5020453391" description="Transglycosylase SLT domain-containing protein" evidence="1">
    <location>
        <begin position="18"/>
        <end position="205"/>
    </location>
</feature>
<evidence type="ECO:0000313" key="3">
    <source>
        <dbReference type="EMBL" id="TCK47224.1"/>
    </source>
</evidence>
<comment type="caution">
    <text evidence="3">The sequence shown here is derived from an EMBL/GenBank/DDBJ whole genome shotgun (WGS) entry which is preliminary data.</text>
</comment>
<dbReference type="OrthoDB" id="9789144at2"/>
<dbReference type="Gene3D" id="1.10.530.10">
    <property type="match status" value="1"/>
</dbReference>
<dbReference type="SUPFAM" id="SSF53955">
    <property type="entry name" value="Lysozyme-like"/>
    <property type="match status" value="1"/>
</dbReference>
<dbReference type="AlphaFoldDB" id="A0A4R1J9W2"/>
<dbReference type="Pfam" id="PF19489">
    <property type="entry name" value="SLT_4"/>
    <property type="match status" value="1"/>
</dbReference>
<proteinExistence type="predicted"/>
<keyword evidence="1" id="KW-0732">Signal</keyword>
<keyword evidence="4" id="KW-1185">Reference proteome</keyword>
<dbReference type="InterPro" id="IPR023346">
    <property type="entry name" value="Lysozyme-like_dom_sf"/>
</dbReference>
<dbReference type="Proteomes" id="UP000295565">
    <property type="component" value="Unassembled WGS sequence"/>
</dbReference>
<evidence type="ECO:0000259" key="2">
    <source>
        <dbReference type="Pfam" id="PF19489"/>
    </source>
</evidence>
<accession>A0A4R1J9W2</accession>
<dbReference type="PROSITE" id="PS51257">
    <property type="entry name" value="PROKAR_LIPOPROTEIN"/>
    <property type="match status" value="1"/>
</dbReference>
<dbReference type="InterPro" id="IPR045795">
    <property type="entry name" value="SLT_4"/>
</dbReference>
<name>A0A4R1J9W2_9GAMM</name>
<protein>
    <recommendedName>
        <fullName evidence="2">Transglycosylase SLT domain-containing protein</fullName>
    </recommendedName>
</protein>
<organism evidence="3 4">
    <name type="scientific">Celerinatantimonas diazotrophica</name>
    <dbReference type="NCBI Taxonomy" id="412034"/>
    <lineage>
        <taxon>Bacteria</taxon>
        <taxon>Pseudomonadati</taxon>
        <taxon>Pseudomonadota</taxon>
        <taxon>Gammaproteobacteria</taxon>
        <taxon>Celerinatantimonadaceae</taxon>
        <taxon>Celerinatantimonas</taxon>
    </lineage>
</organism>
<reference evidence="3 4" key="1">
    <citation type="submission" date="2019-03" db="EMBL/GenBank/DDBJ databases">
        <title>Genomic Encyclopedia of Type Strains, Phase IV (KMG-IV): sequencing the most valuable type-strain genomes for metagenomic binning, comparative biology and taxonomic classification.</title>
        <authorList>
            <person name="Goeker M."/>
        </authorList>
    </citation>
    <scope>NUCLEOTIDE SEQUENCE [LARGE SCALE GENOMIC DNA]</scope>
    <source>
        <strain evidence="3 4">DSM 18577</strain>
    </source>
</reference>
<feature type="domain" description="Transglycosylase SLT" evidence="2">
    <location>
        <begin position="9"/>
        <end position="190"/>
    </location>
</feature>
<gene>
    <name evidence="3" type="ORF">EV690_2931</name>
</gene>
<evidence type="ECO:0000256" key="1">
    <source>
        <dbReference type="SAM" id="SignalP"/>
    </source>
</evidence>
<evidence type="ECO:0000313" key="4">
    <source>
        <dbReference type="Proteomes" id="UP000295565"/>
    </source>
</evidence>
<sequence length="205" mass="24272">MSFYRILAIVSFISVLAGCASPPPTHPNNLCDIFRENHSWYEAAKAMHKRWGTPVQVPMAFIFQESRFHYDAEQPMKYFLGFIPIGRKSSAYGYAQAQDSTWADYKRATHRYGAERDDFADAIDFIGWYTNKTYIINGVSKWDAKDQYLNYHEGWGGYRRGTYKHKSWLLRVAKRVDERARRYGAQYRRCKKELDHGWLYRFLFS</sequence>
<feature type="signal peptide" evidence="1">
    <location>
        <begin position="1"/>
        <end position="17"/>
    </location>
</feature>
<dbReference type="EMBL" id="SMGD01000015">
    <property type="protein sequence ID" value="TCK47224.1"/>
    <property type="molecule type" value="Genomic_DNA"/>
</dbReference>
<dbReference type="CDD" id="cd00442">
    <property type="entry name" value="Lyz-like"/>
    <property type="match status" value="1"/>
</dbReference>